<dbReference type="AlphaFoldDB" id="A0AA88GH12"/>
<feature type="compositionally biased region" description="Basic residues" evidence="1">
    <location>
        <begin position="147"/>
        <end position="156"/>
    </location>
</feature>
<protein>
    <submittedName>
        <fullName evidence="2">Uncharacterized protein</fullName>
    </submittedName>
</protein>
<feature type="region of interest" description="Disordered" evidence="1">
    <location>
        <begin position="135"/>
        <end position="166"/>
    </location>
</feature>
<gene>
    <name evidence="2" type="ORF">C9374_009255</name>
</gene>
<name>A0AA88GH12_NAELO</name>
<comment type="caution">
    <text evidence="2">The sequence shown here is derived from an EMBL/GenBank/DDBJ whole genome shotgun (WGS) entry which is preliminary data.</text>
</comment>
<dbReference type="Proteomes" id="UP000816034">
    <property type="component" value="Unassembled WGS sequence"/>
</dbReference>
<keyword evidence="3" id="KW-1185">Reference proteome</keyword>
<dbReference type="EMBL" id="PYSW02000038">
    <property type="protein sequence ID" value="KAG2377344.1"/>
    <property type="molecule type" value="Genomic_DNA"/>
</dbReference>
<evidence type="ECO:0000256" key="1">
    <source>
        <dbReference type="SAM" id="MobiDB-lite"/>
    </source>
</evidence>
<sequence length="166" mass="19386">MLRKVSDKFVNNNQVLAANTTRSTCYHLVICNNIFPFKHHCTVGITNSHHHPQIRTFQLSLQSNSPNRHHDENSNSSSHNQWIHEPVWRVVRLDDNGNEYEMERGLTKKQADELAQEFTSRLHKPMYWSELIPELSGESDSSEKRSNAHAKKHFKKSATSFDTNYW</sequence>
<organism evidence="2 3">
    <name type="scientific">Naegleria lovaniensis</name>
    <name type="common">Amoeba</name>
    <dbReference type="NCBI Taxonomy" id="51637"/>
    <lineage>
        <taxon>Eukaryota</taxon>
        <taxon>Discoba</taxon>
        <taxon>Heterolobosea</taxon>
        <taxon>Tetramitia</taxon>
        <taxon>Eutetramitia</taxon>
        <taxon>Vahlkampfiidae</taxon>
        <taxon>Naegleria</taxon>
    </lineage>
</organism>
<feature type="compositionally biased region" description="Polar residues" evidence="1">
    <location>
        <begin position="157"/>
        <end position="166"/>
    </location>
</feature>
<dbReference type="RefSeq" id="XP_044544606.1">
    <property type="nucleotide sequence ID" value="XM_044699422.1"/>
</dbReference>
<reference evidence="2 3" key="1">
    <citation type="journal article" date="2018" name="BMC Genomics">
        <title>The genome of Naegleria lovaniensis, the basis for a comparative approach to unravel pathogenicity factors of the human pathogenic amoeba N. fowleri.</title>
        <authorList>
            <person name="Liechti N."/>
            <person name="Schurch N."/>
            <person name="Bruggmann R."/>
            <person name="Wittwer M."/>
        </authorList>
    </citation>
    <scope>NUCLEOTIDE SEQUENCE [LARGE SCALE GENOMIC DNA]</scope>
    <source>
        <strain evidence="2 3">ATCC 30569</strain>
    </source>
</reference>
<proteinExistence type="predicted"/>
<evidence type="ECO:0000313" key="2">
    <source>
        <dbReference type="EMBL" id="KAG2377344.1"/>
    </source>
</evidence>
<evidence type="ECO:0000313" key="3">
    <source>
        <dbReference type="Proteomes" id="UP000816034"/>
    </source>
</evidence>
<dbReference type="GeneID" id="68101709"/>
<accession>A0AA88GH12</accession>